<reference evidence="10 11" key="1">
    <citation type="submission" date="2019-03" db="EMBL/GenBank/DDBJ databases">
        <title>Genomic Encyclopedia of Type Strains, Phase IV (KMG-IV): sequencing the most valuable type-strain genomes for metagenomic binning, comparative biology and taxonomic classification.</title>
        <authorList>
            <person name="Goeker M."/>
        </authorList>
    </citation>
    <scope>NUCLEOTIDE SEQUENCE [LARGE SCALE GENOMIC DNA]</scope>
    <source>
        <strain evidence="10 11">DSM 100013</strain>
    </source>
</reference>
<gene>
    <name evidence="8" type="primary">rpsH</name>
    <name evidence="10" type="ORF">EDD79_102533</name>
</gene>
<evidence type="ECO:0000256" key="4">
    <source>
        <dbReference type="ARBA" id="ARBA00022980"/>
    </source>
</evidence>
<organism evidence="10 11">
    <name type="scientific">Serpentinicella alkaliphila</name>
    <dbReference type="NCBI Taxonomy" id="1734049"/>
    <lineage>
        <taxon>Bacteria</taxon>
        <taxon>Bacillati</taxon>
        <taxon>Bacillota</taxon>
        <taxon>Clostridia</taxon>
        <taxon>Peptostreptococcales</taxon>
        <taxon>Natronincolaceae</taxon>
        <taxon>Serpentinicella</taxon>
    </lineage>
</organism>
<comment type="subunit">
    <text evidence="7 8">Part of the 30S ribosomal subunit. Contacts proteins S5 and S12.</text>
</comment>
<keyword evidence="2 8" id="KW-0699">rRNA-binding</keyword>
<keyword evidence="4 8" id="KW-0689">Ribosomal protein</keyword>
<accession>A0A4R2TG11</accession>
<protein>
    <recommendedName>
        <fullName evidence="6 8">Small ribosomal subunit protein uS8</fullName>
    </recommendedName>
</protein>
<evidence type="ECO:0000256" key="9">
    <source>
        <dbReference type="RuleBase" id="RU003660"/>
    </source>
</evidence>
<dbReference type="EMBL" id="SLYC01000025">
    <property type="protein sequence ID" value="TCQ01626.1"/>
    <property type="molecule type" value="Genomic_DNA"/>
</dbReference>
<evidence type="ECO:0000313" key="10">
    <source>
        <dbReference type="EMBL" id="TCQ01626.1"/>
    </source>
</evidence>
<dbReference type="HAMAP" id="MF_01302_B">
    <property type="entry name" value="Ribosomal_uS8_B"/>
    <property type="match status" value="1"/>
</dbReference>
<dbReference type="GO" id="GO:0005840">
    <property type="term" value="C:ribosome"/>
    <property type="evidence" value="ECO:0007669"/>
    <property type="project" value="UniProtKB-KW"/>
</dbReference>
<dbReference type="GO" id="GO:0019843">
    <property type="term" value="F:rRNA binding"/>
    <property type="evidence" value="ECO:0007669"/>
    <property type="project" value="UniProtKB-UniRule"/>
</dbReference>
<sequence>MTMTDPIADMLTRIRNASAVKHETVDVPASNIKREIANILLEEGFVKGFDVIDDGKQGIIRVQLKYGKNNEKVITGIKRISKPGLRVYAKRDEIPKVLGGLGIAIISTSKGIITDKIARKEGVGGEVVAYIW</sequence>
<dbReference type="Proteomes" id="UP000295504">
    <property type="component" value="Unassembled WGS sequence"/>
</dbReference>
<dbReference type="FunFam" id="3.30.1370.30:FF:000002">
    <property type="entry name" value="30S ribosomal protein S8"/>
    <property type="match status" value="1"/>
</dbReference>
<comment type="function">
    <text evidence="8">One of the primary rRNA binding proteins, it binds directly to 16S rRNA central domain where it helps coordinate assembly of the platform of the 30S subunit.</text>
</comment>
<dbReference type="PROSITE" id="PS00053">
    <property type="entry name" value="RIBOSOMAL_S8"/>
    <property type="match status" value="1"/>
</dbReference>
<evidence type="ECO:0000256" key="7">
    <source>
        <dbReference type="ARBA" id="ARBA00046740"/>
    </source>
</evidence>
<comment type="caution">
    <text evidence="10">The sequence shown here is derived from an EMBL/GenBank/DDBJ whole genome shotgun (WGS) entry which is preliminary data.</text>
</comment>
<keyword evidence="3 8" id="KW-0694">RNA-binding</keyword>
<evidence type="ECO:0000256" key="1">
    <source>
        <dbReference type="ARBA" id="ARBA00006471"/>
    </source>
</evidence>
<dbReference type="SUPFAM" id="SSF56047">
    <property type="entry name" value="Ribosomal protein S8"/>
    <property type="match status" value="1"/>
</dbReference>
<dbReference type="RefSeq" id="WP_132848862.1">
    <property type="nucleotide sequence ID" value="NZ_CP058648.1"/>
</dbReference>
<dbReference type="GO" id="GO:0003735">
    <property type="term" value="F:structural constituent of ribosome"/>
    <property type="evidence" value="ECO:0007669"/>
    <property type="project" value="InterPro"/>
</dbReference>
<dbReference type="Gene3D" id="3.30.1490.10">
    <property type="match status" value="1"/>
</dbReference>
<evidence type="ECO:0000256" key="3">
    <source>
        <dbReference type="ARBA" id="ARBA00022884"/>
    </source>
</evidence>
<name>A0A4R2TG11_9FIRM</name>
<dbReference type="Gene3D" id="3.30.1370.30">
    <property type="match status" value="1"/>
</dbReference>
<dbReference type="PANTHER" id="PTHR11758">
    <property type="entry name" value="40S RIBOSOMAL PROTEIN S15A"/>
    <property type="match status" value="1"/>
</dbReference>
<dbReference type="InterPro" id="IPR035987">
    <property type="entry name" value="Ribosomal_uS8_sf"/>
</dbReference>
<keyword evidence="11" id="KW-1185">Reference proteome</keyword>
<dbReference type="GO" id="GO:0005737">
    <property type="term" value="C:cytoplasm"/>
    <property type="evidence" value="ECO:0007669"/>
    <property type="project" value="UniProtKB-ARBA"/>
</dbReference>
<evidence type="ECO:0000256" key="5">
    <source>
        <dbReference type="ARBA" id="ARBA00023274"/>
    </source>
</evidence>
<keyword evidence="5 8" id="KW-0687">Ribonucleoprotein</keyword>
<comment type="similarity">
    <text evidence="1 8 9">Belongs to the universal ribosomal protein uS8 family.</text>
</comment>
<dbReference type="AlphaFoldDB" id="A0A4R2TG11"/>
<dbReference type="OrthoDB" id="9802617at2"/>
<evidence type="ECO:0000256" key="6">
    <source>
        <dbReference type="ARBA" id="ARBA00035258"/>
    </source>
</evidence>
<evidence type="ECO:0000256" key="2">
    <source>
        <dbReference type="ARBA" id="ARBA00022730"/>
    </source>
</evidence>
<dbReference type="FunFam" id="3.30.1490.10:FF:000001">
    <property type="entry name" value="30S ribosomal protein S8"/>
    <property type="match status" value="1"/>
</dbReference>
<proteinExistence type="inferred from homology"/>
<dbReference type="NCBIfam" id="NF001109">
    <property type="entry name" value="PRK00136.1"/>
    <property type="match status" value="1"/>
</dbReference>
<dbReference type="Pfam" id="PF00410">
    <property type="entry name" value="Ribosomal_S8"/>
    <property type="match status" value="1"/>
</dbReference>
<dbReference type="InterPro" id="IPR047863">
    <property type="entry name" value="Ribosomal_uS8_CS"/>
</dbReference>
<evidence type="ECO:0000256" key="8">
    <source>
        <dbReference type="HAMAP-Rule" id="MF_01302"/>
    </source>
</evidence>
<dbReference type="InterPro" id="IPR000630">
    <property type="entry name" value="Ribosomal_uS8"/>
</dbReference>
<dbReference type="GO" id="GO:1990904">
    <property type="term" value="C:ribonucleoprotein complex"/>
    <property type="evidence" value="ECO:0007669"/>
    <property type="project" value="UniProtKB-KW"/>
</dbReference>
<dbReference type="GO" id="GO:0006412">
    <property type="term" value="P:translation"/>
    <property type="evidence" value="ECO:0007669"/>
    <property type="project" value="UniProtKB-UniRule"/>
</dbReference>
<evidence type="ECO:0000313" key="11">
    <source>
        <dbReference type="Proteomes" id="UP000295504"/>
    </source>
</evidence>